<dbReference type="Pfam" id="PF12802">
    <property type="entry name" value="MarR_2"/>
    <property type="match status" value="1"/>
</dbReference>
<keyword evidence="6" id="KW-1185">Reference proteome</keyword>
<accession>A0ABQ4SN39</accession>
<name>A0ABQ4SN39_9HYPH</name>
<dbReference type="InterPro" id="IPR000835">
    <property type="entry name" value="HTH_MarR-typ"/>
</dbReference>
<dbReference type="SMART" id="SM00347">
    <property type="entry name" value="HTH_MARR"/>
    <property type="match status" value="1"/>
</dbReference>
<dbReference type="InterPro" id="IPR036388">
    <property type="entry name" value="WH-like_DNA-bd_sf"/>
</dbReference>
<evidence type="ECO:0000259" key="4">
    <source>
        <dbReference type="PROSITE" id="PS50995"/>
    </source>
</evidence>
<dbReference type="SUPFAM" id="SSF46785">
    <property type="entry name" value="Winged helix' DNA-binding domain"/>
    <property type="match status" value="1"/>
</dbReference>
<feature type="domain" description="HTH marR-type" evidence="4">
    <location>
        <begin position="12"/>
        <end position="144"/>
    </location>
</feature>
<dbReference type="Proteomes" id="UP001055153">
    <property type="component" value="Unassembled WGS sequence"/>
</dbReference>
<proteinExistence type="predicted"/>
<evidence type="ECO:0000256" key="2">
    <source>
        <dbReference type="ARBA" id="ARBA00023125"/>
    </source>
</evidence>
<dbReference type="PROSITE" id="PS50995">
    <property type="entry name" value="HTH_MARR_2"/>
    <property type="match status" value="1"/>
</dbReference>
<evidence type="ECO:0000256" key="1">
    <source>
        <dbReference type="ARBA" id="ARBA00023015"/>
    </source>
</evidence>
<dbReference type="RefSeq" id="WP_238241318.1">
    <property type="nucleotide sequence ID" value="NZ_BPQQ01000097.1"/>
</dbReference>
<evidence type="ECO:0000313" key="6">
    <source>
        <dbReference type="Proteomes" id="UP001055153"/>
    </source>
</evidence>
<reference evidence="5" key="1">
    <citation type="journal article" date="2021" name="Front. Microbiol.">
        <title>Comprehensive Comparative Genomics and Phenotyping of Methylobacterium Species.</title>
        <authorList>
            <person name="Alessa O."/>
            <person name="Ogura Y."/>
            <person name="Fujitani Y."/>
            <person name="Takami H."/>
            <person name="Hayashi T."/>
            <person name="Sahin N."/>
            <person name="Tani A."/>
        </authorList>
    </citation>
    <scope>NUCLEOTIDE SEQUENCE</scope>
    <source>
        <strain evidence="5">DSM 17168</strain>
    </source>
</reference>
<comment type="caution">
    <text evidence="5">The sequence shown here is derived from an EMBL/GenBank/DDBJ whole genome shotgun (WGS) entry which is preliminary data.</text>
</comment>
<reference evidence="5" key="2">
    <citation type="submission" date="2021-08" db="EMBL/GenBank/DDBJ databases">
        <authorList>
            <person name="Tani A."/>
            <person name="Ola A."/>
            <person name="Ogura Y."/>
            <person name="Katsura K."/>
            <person name="Hayashi T."/>
        </authorList>
    </citation>
    <scope>NUCLEOTIDE SEQUENCE</scope>
    <source>
        <strain evidence="5">DSM 17168</strain>
    </source>
</reference>
<sequence length="162" mass="18024">MQREFVGLTHLEGLLGYTLRRTQVAISRSFVQIFSDLDVRQTQLGVLNVIEGTPGLKPSQIGALIGIKRANVGPLLDELERRGLVRREPAPADRRSHALFLTEAGAALMTELHRREAAHEERIATLLEPEERAVLLRLLRRVEQGCRDMADEEAGPEGDDGL</sequence>
<evidence type="ECO:0000313" key="5">
    <source>
        <dbReference type="EMBL" id="GJE03949.1"/>
    </source>
</evidence>
<dbReference type="PANTHER" id="PTHR33164">
    <property type="entry name" value="TRANSCRIPTIONAL REGULATOR, MARR FAMILY"/>
    <property type="match status" value="1"/>
</dbReference>
<dbReference type="Gene3D" id="1.10.10.10">
    <property type="entry name" value="Winged helix-like DNA-binding domain superfamily/Winged helix DNA-binding domain"/>
    <property type="match status" value="1"/>
</dbReference>
<dbReference type="InterPro" id="IPR023187">
    <property type="entry name" value="Tscrpt_reg_MarR-type_CS"/>
</dbReference>
<dbReference type="InterPro" id="IPR036390">
    <property type="entry name" value="WH_DNA-bd_sf"/>
</dbReference>
<organism evidence="5 6">
    <name type="scientific">Methylobacterium isbiliense</name>
    <dbReference type="NCBI Taxonomy" id="315478"/>
    <lineage>
        <taxon>Bacteria</taxon>
        <taxon>Pseudomonadati</taxon>
        <taxon>Pseudomonadota</taxon>
        <taxon>Alphaproteobacteria</taxon>
        <taxon>Hyphomicrobiales</taxon>
        <taxon>Methylobacteriaceae</taxon>
        <taxon>Methylobacterium</taxon>
    </lineage>
</organism>
<keyword evidence="1" id="KW-0805">Transcription regulation</keyword>
<gene>
    <name evidence="5" type="primary">slyA_3</name>
    <name evidence="5" type="ORF">GMJLKIPL_5906</name>
</gene>
<dbReference type="PROSITE" id="PS01117">
    <property type="entry name" value="HTH_MARR_1"/>
    <property type="match status" value="1"/>
</dbReference>
<dbReference type="PANTHER" id="PTHR33164:SF89">
    <property type="entry name" value="MARR FAMILY REGULATORY PROTEIN"/>
    <property type="match status" value="1"/>
</dbReference>
<dbReference type="InterPro" id="IPR039422">
    <property type="entry name" value="MarR/SlyA-like"/>
</dbReference>
<protein>
    <submittedName>
        <fullName evidence="5">Transcriptional regulator SlyA</fullName>
    </submittedName>
</protein>
<keyword evidence="2" id="KW-0238">DNA-binding</keyword>
<dbReference type="PRINTS" id="PR00598">
    <property type="entry name" value="HTHMARR"/>
</dbReference>
<evidence type="ECO:0000256" key="3">
    <source>
        <dbReference type="ARBA" id="ARBA00023163"/>
    </source>
</evidence>
<dbReference type="EMBL" id="BPQQ01000097">
    <property type="protein sequence ID" value="GJE03949.1"/>
    <property type="molecule type" value="Genomic_DNA"/>
</dbReference>
<keyword evidence="3" id="KW-0804">Transcription</keyword>